<keyword evidence="1" id="KW-0677">Repeat</keyword>
<protein>
    <submittedName>
        <fullName evidence="6">Uncharacterized protein</fullName>
    </submittedName>
</protein>
<comment type="caution">
    <text evidence="6">The sequence shown here is derived from an EMBL/GenBank/DDBJ whole genome shotgun (WGS) entry which is preliminary data.</text>
</comment>
<evidence type="ECO:0000313" key="6">
    <source>
        <dbReference type="EMBL" id="KAJ7336043.1"/>
    </source>
</evidence>
<feature type="domain" description="HYR" evidence="4">
    <location>
        <begin position="145"/>
        <end position="229"/>
    </location>
</feature>
<dbReference type="OrthoDB" id="5804959at2759"/>
<keyword evidence="2" id="KW-1015">Disulfide bond</keyword>
<dbReference type="InterPro" id="IPR000436">
    <property type="entry name" value="Sushi_SCR_CCP_dom"/>
</dbReference>
<dbReference type="PANTHER" id="PTHR46343:SF2">
    <property type="entry name" value="SUSHI_VON WILLEBRAND FACTOR TYPE A_EGF_PENTRAXIN DOMAIN-CONTAINING 1"/>
    <property type="match status" value="1"/>
</dbReference>
<dbReference type="InterPro" id="IPR003410">
    <property type="entry name" value="HYR_dom"/>
</dbReference>
<name>A0A9W9YDK9_9CNID</name>
<reference evidence="6" key="1">
    <citation type="submission" date="2023-01" db="EMBL/GenBank/DDBJ databases">
        <title>Genome assembly of the deep-sea coral Lophelia pertusa.</title>
        <authorList>
            <person name="Herrera S."/>
            <person name="Cordes E."/>
        </authorList>
    </citation>
    <scope>NUCLEOTIDE SEQUENCE</scope>
    <source>
        <strain evidence="6">USNM1676648</strain>
        <tissue evidence="6">Polyp</tissue>
    </source>
</reference>
<feature type="domain" description="Sushi" evidence="5">
    <location>
        <begin position="76"/>
        <end position="146"/>
    </location>
</feature>
<keyword evidence="7" id="KW-1185">Reference proteome</keyword>
<dbReference type="Proteomes" id="UP001163046">
    <property type="component" value="Unassembled WGS sequence"/>
</dbReference>
<gene>
    <name evidence="6" type="ORF">OS493_013418</name>
</gene>
<organism evidence="6 7">
    <name type="scientific">Desmophyllum pertusum</name>
    <dbReference type="NCBI Taxonomy" id="174260"/>
    <lineage>
        <taxon>Eukaryota</taxon>
        <taxon>Metazoa</taxon>
        <taxon>Cnidaria</taxon>
        <taxon>Anthozoa</taxon>
        <taxon>Hexacorallia</taxon>
        <taxon>Scleractinia</taxon>
        <taxon>Caryophylliina</taxon>
        <taxon>Caryophylliidae</taxon>
        <taxon>Desmophyllum</taxon>
    </lineage>
</organism>
<dbReference type="SUPFAM" id="SSF57535">
    <property type="entry name" value="Complement control module/SCR domain"/>
    <property type="match status" value="2"/>
</dbReference>
<dbReference type="CDD" id="cd00033">
    <property type="entry name" value="CCP"/>
    <property type="match status" value="2"/>
</dbReference>
<dbReference type="PROSITE" id="PS50923">
    <property type="entry name" value="SUSHI"/>
    <property type="match status" value="2"/>
</dbReference>
<evidence type="ECO:0000256" key="2">
    <source>
        <dbReference type="ARBA" id="ARBA00023157"/>
    </source>
</evidence>
<comment type="caution">
    <text evidence="3">Lacks conserved residue(s) required for the propagation of feature annotation.</text>
</comment>
<dbReference type="InterPro" id="IPR043555">
    <property type="entry name" value="SRPX-like"/>
</dbReference>
<dbReference type="SMART" id="SM00032">
    <property type="entry name" value="CCP"/>
    <property type="match status" value="2"/>
</dbReference>
<proteinExistence type="predicted"/>
<keyword evidence="3" id="KW-0768">Sushi</keyword>
<dbReference type="InterPro" id="IPR035976">
    <property type="entry name" value="Sushi/SCR/CCP_sf"/>
</dbReference>
<dbReference type="Pfam" id="PF00084">
    <property type="entry name" value="Sushi"/>
    <property type="match status" value="1"/>
</dbReference>
<dbReference type="PANTHER" id="PTHR46343">
    <property type="entry name" value="HYR DOMAIN-CONTAINING PROTEIN"/>
    <property type="match status" value="1"/>
</dbReference>
<accession>A0A9W9YDK9</accession>
<evidence type="ECO:0000256" key="1">
    <source>
        <dbReference type="ARBA" id="ARBA00022737"/>
    </source>
</evidence>
<evidence type="ECO:0000256" key="3">
    <source>
        <dbReference type="PROSITE-ProRule" id="PRU00302"/>
    </source>
</evidence>
<evidence type="ECO:0000313" key="7">
    <source>
        <dbReference type="Proteomes" id="UP001163046"/>
    </source>
</evidence>
<dbReference type="PROSITE" id="PS50825">
    <property type="entry name" value="HYR"/>
    <property type="match status" value="1"/>
</dbReference>
<sequence>MKSVPRQVRNCETLLAPANGIITGDCYRTYESSCTFECLEGYELTGSATRTCTVTAGNLMDWSGTAVTCTVTVAEVTCPALPKAAVGMYVPATCDDGGSPYPTTCELRCPSGYHINYLPTSIISDQRTCELNGTWEYRASSPTCKDTEPPVCGNCPSDILIDNATLSNTRVNWERPHVLTTQENHPSSPLTNNLESLYVVPSSTEVLYIASDDGGNENKTCSFRITLKKKACVIFPPPKNGALACTGADGDSPYCSVRCHIDYDFAFHPAYLYWCQGAKWQFYIFPGQPPTSKLPWPDCAKTDTPTAAKMVSYPSFYFDGNCSDPNLQAEMKSNFTTFLRGPQFAPPFCLIKPECTPDNVKTFCGTTSAPARRRKRRSVRELWIQRAFNFAKMPANFNYH</sequence>
<evidence type="ECO:0000259" key="5">
    <source>
        <dbReference type="PROSITE" id="PS50923"/>
    </source>
</evidence>
<dbReference type="Pfam" id="PF02494">
    <property type="entry name" value="HYR"/>
    <property type="match status" value="1"/>
</dbReference>
<dbReference type="Gene3D" id="2.10.70.10">
    <property type="entry name" value="Complement Module, domain 1"/>
    <property type="match status" value="2"/>
</dbReference>
<evidence type="ECO:0000259" key="4">
    <source>
        <dbReference type="PROSITE" id="PS50825"/>
    </source>
</evidence>
<dbReference type="AlphaFoldDB" id="A0A9W9YDK9"/>
<dbReference type="EMBL" id="MU827783">
    <property type="protein sequence ID" value="KAJ7336043.1"/>
    <property type="molecule type" value="Genomic_DNA"/>
</dbReference>
<feature type="domain" description="Sushi" evidence="5">
    <location>
        <begin position="9"/>
        <end position="71"/>
    </location>
</feature>